<dbReference type="EMBL" id="JAAEAA010000008">
    <property type="protein sequence ID" value="NDK55870.1"/>
    <property type="molecule type" value="Genomic_DNA"/>
</dbReference>
<dbReference type="RefSeq" id="WP_162345929.1">
    <property type="nucleotide sequence ID" value="NZ_JAAEAA010000008.1"/>
</dbReference>
<comment type="caution">
    <text evidence="3">The sequence shown here is derived from an EMBL/GenBank/DDBJ whole genome shotgun (WGS) entry which is preliminary data.</text>
</comment>
<dbReference type="SUPFAM" id="SSF53756">
    <property type="entry name" value="UDP-Glycosyltransferase/glycogen phosphorylase"/>
    <property type="match status" value="1"/>
</dbReference>
<evidence type="ECO:0000259" key="2">
    <source>
        <dbReference type="Pfam" id="PF00534"/>
    </source>
</evidence>
<dbReference type="PANTHER" id="PTHR46401">
    <property type="entry name" value="GLYCOSYLTRANSFERASE WBBK-RELATED"/>
    <property type="match status" value="1"/>
</dbReference>
<reference evidence="3 4" key="1">
    <citation type="submission" date="2020-01" db="EMBL/GenBank/DDBJ databases">
        <authorList>
            <person name="Kim M.K."/>
        </authorList>
    </citation>
    <scope>NUCLEOTIDE SEQUENCE [LARGE SCALE GENOMIC DNA]</scope>
    <source>
        <strain evidence="3 4">BT213</strain>
    </source>
</reference>
<evidence type="ECO:0000313" key="4">
    <source>
        <dbReference type="Proteomes" id="UP000478546"/>
    </source>
</evidence>
<dbReference type="InterPro" id="IPR001296">
    <property type="entry name" value="Glyco_trans_1"/>
</dbReference>
<feature type="domain" description="Glycosyl transferase family 1" evidence="2">
    <location>
        <begin position="189"/>
        <end position="336"/>
    </location>
</feature>
<accession>A0A6B2H7G3</accession>
<sequence length="368" mass="42044">MSKSIAFYLADQNPHRDRSLGITSITKTLIGGLAELPNYILSQIVSQSSFTYDDARIQKHTLPWRTDNSKIQRLLTDNLHPLYLQKIPADIWFYPKGYLPYLTKPKGITVGLMHDTLLQHYADKYPQFRSKADMAYWINILKTSMKKCDYVLTVTENAKKQITDVCDRYNIPRPIIHVTYEASDFETLEPSNFKDKGNYVIHLASEQPHKCTLPLLKFWKQLSETRKDLPDLHLIGKICPESKKLVASMKGIVQKSHLPEDVFVDEIRKARALLFPSESEGFGLPAIEAYYLNTPVVFVEGTSVAEIMEKDTKAGEFSLSSFDSFNKALDNVLSLTPEEISESREKLLDRFSKKRYLQAVDKALASIN</sequence>
<evidence type="ECO:0000313" key="3">
    <source>
        <dbReference type="EMBL" id="NDK55870.1"/>
    </source>
</evidence>
<keyword evidence="1 3" id="KW-0808">Transferase</keyword>
<dbReference type="Pfam" id="PF00534">
    <property type="entry name" value="Glycos_transf_1"/>
    <property type="match status" value="1"/>
</dbReference>
<proteinExistence type="predicted"/>
<gene>
    <name evidence="3" type="ORF">GWO68_08075</name>
</gene>
<dbReference type="GO" id="GO:0016757">
    <property type="term" value="F:glycosyltransferase activity"/>
    <property type="evidence" value="ECO:0007669"/>
    <property type="project" value="InterPro"/>
</dbReference>
<organism evidence="3 4">
    <name type="scientific">Pontibacter fetidus</name>
    <dbReference type="NCBI Taxonomy" id="2700082"/>
    <lineage>
        <taxon>Bacteria</taxon>
        <taxon>Pseudomonadati</taxon>
        <taxon>Bacteroidota</taxon>
        <taxon>Cytophagia</taxon>
        <taxon>Cytophagales</taxon>
        <taxon>Hymenobacteraceae</taxon>
        <taxon>Pontibacter</taxon>
    </lineage>
</organism>
<protein>
    <submittedName>
        <fullName evidence="3">Glycosyltransferase family 4 protein</fullName>
    </submittedName>
</protein>
<dbReference type="Gene3D" id="3.40.50.2000">
    <property type="entry name" value="Glycogen Phosphorylase B"/>
    <property type="match status" value="1"/>
</dbReference>
<dbReference type="AlphaFoldDB" id="A0A6B2H7G3"/>
<evidence type="ECO:0000256" key="1">
    <source>
        <dbReference type="ARBA" id="ARBA00022679"/>
    </source>
</evidence>
<keyword evidence="4" id="KW-1185">Reference proteome</keyword>
<dbReference type="Proteomes" id="UP000478546">
    <property type="component" value="Unassembled WGS sequence"/>
</dbReference>
<name>A0A6B2H7G3_9BACT</name>
<dbReference type="PANTHER" id="PTHR46401:SF2">
    <property type="entry name" value="GLYCOSYLTRANSFERASE WBBK-RELATED"/>
    <property type="match status" value="1"/>
</dbReference>